<dbReference type="Gene3D" id="3.30.70.20">
    <property type="match status" value="1"/>
</dbReference>
<dbReference type="EMBL" id="VUNR01000004">
    <property type="protein sequence ID" value="MSU07902.1"/>
    <property type="molecule type" value="Genomic_DNA"/>
</dbReference>
<reference evidence="2 3" key="1">
    <citation type="submission" date="2019-08" db="EMBL/GenBank/DDBJ databases">
        <title>In-depth cultivation of the pig gut microbiome towards novel bacterial diversity and tailored functional studies.</title>
        <authorList>
            <person name="Wylensek D."/>
            <person name="Hitch T.C.A."/>
            <person name="Clavel T."/>
        </authorList>
    </citation>
    <scope>NUCLEOTIDE SEQUENCE [LARGE SCALE GENOMIC DNA]</scope>
    <source>
        <strain evidence="2 3">WCA-693-APC-5D-A</strain>
    </source>
</reference>
<comment type="caution">
    <text evidence="2">The sequence shown here is derived from an EMBL/GenBank/DDBJ whole genome shotgun (WGS) entry which is preliminary data.</text>
</comment>
<protein>
    <submittedName>
        <fullName evidence="2">Phosphoadenosine phosphosulfate reductase family protein</fullName>
    </submittedName>
</protein>
<dbReference type="InterPro" id="IPR014729">
    <property type="entry name" value="Rossmann-like_a/b/a_fold"/>
</dbReference>
<dbReference type="Pfam" id="PF01507">
    <property type="entry name" value="PAPS_reduct"/>
    <property type="match status" value="1"/>
</dbReference>
<sequence length="580" mass="66995">MWCPTCEIKTNEPVCTVCQQKTVEDIEIPIEVYWCNECSTPVIMSRDDVKSCLINNKPVVCPVCSCNMAYLATDIKPVFPEERLLLELLENREIFSLQKANVWAHENKYYIDGKKHIVSLKKFEDADISYLQQGIEANKLKVSYDEFNVQIDRFIKYNRKRFNNIKYEAHEFIKREAGKYQEDNIVLSFSGGKDSTVVADLVIKALGNPYLVHIFGDTTLEFPMTMEYAKRYKASHALADFLTAKNREQIFLDVCKDIGPPARMMRWCCSMFKTGPITRVIYENYRNEQILTFYGIRKHESVSRSKYNRVEKGSESVKIQQQTVAAPIFYWTDIDVWLYIFSEKIDFNDAYRLGYDRVGCWCCPNNNSRAQFLSKIYMPEQAKVWQDFLIDFAKKIGKPDAEEYVNSGKWKARQGGNGLASASDVKIQFTNCTSEEHAKIYKLTKPYSDELINMFVPFGRVAPELGNKLLHEVIVLDIKTNVPILSIQPFSQDGYNYAVKIKTMNVKKHADLQRMAGYQVRKYNACRQCLKCESLCRSGAISIIGDEYHINAEKCVHCKVCVNQKYLAGGCMMDKYLRTK</sequence>
<dbReference type="InterPro" id="IPR017896">
    <property type="entry name" value="4Fe4S_Fe-S-bd"/>
</dbReference>
<dbReference type="Gene3D" id="3.40.50.620">
    <property type="entry name" value="HUPs"/>
    <property type="match status" value="1"/>
</dbReference>
<keyword evidence="3" id="KW-1185">Reference proteome</keyword>
<dbReference type="InterPro" id="IPR050128">
    <property type="entry name" value="Sulfate_adenylyltrnsfr_sub2"/>
</dbReference>
<evidence type="ECO:0000313" key="2">
    <source>
        <dbReference type="EMBL" id="MSU07902.1"/>
    </source>
</evidence>
<dbReference type="PANTHER" id="PTHR43196">
    <property type="entry name" value="SULFATE ADENYLYLTRANSFERASE SUBUNIT 2"/>
    <property type="match status" value="1"/>
</dbReference>
<name>A0A6I2UFN1_9FIRM</name>
<dbReference type="PROSITE" id="PS51379">
    <property type="entry name" value="4FE4S_FER_2"/>
    <property type="match status" value="1"/>
</dbReference>
<dbReference type="InterPro" id="IPR002500">
    <property type="entry name" value="PAPS_reduct_dom"/>
</dbReference>
<accession>A0A6I2UFN1</accession>
<dbReference type="PANTHER" id="PTHR43196:SF2">
    <property type="entry name" value="PHOSPHOADENOSINE PHOSPHOSULFATE REDUCTASE"/>
    <property type="match status" value="1"/>
</dbReference>
<dbReference type="GO" id="GO:0003824">
    <property type="term" value="F:catalytic activity"/>
    <property type="evidence" value="ECO:0007669"/>
    <property type="project" value="InterPro"/>
</dbReference>
<dbReference type="AlphaFoldDB" id="A0A6I2UFN1"/>
<evidence type="ECO:0000259" key="1">
    <source>
        <dbReference type="PROSITE" id="PS51379"/>
    </source>
</evidence>
<dbReference type="Proteomes" id="UP000433181">
    <property type="component" value="Unassembled WGS sequence"/>
</dbReference>
<dbReference type="SUPFAM" id="SSF54862">
    <property type="entry name" value="4Fe-4S ferredoxins"/>
    <property type="match status" value="1"/>
</dbReference>
<gene>
    <name evidence="2" type="ORF">FYJ84_02715</name>
</gene>
<evidence type="ECO:0000313" key="3">
    <source>
        <dbReference type="Proteomes" id="UP000433181"/>
    </source>
</evidence>
<dbReference type="SUPFAM" id="SSF52402">
    <property type="entry name" value="Adenine nucleotide alpha hydrolases-like"/>
    <property type="match status" value="1"/>
</dbReference>
<organism evidence="2 3">
    <name type="scientific">Anaerovibrio slackiae</name>
    <dbReference type="NCBI Taxonomy" id="2652309"/>
    <lineage>
        <taxon>Bacteria</taxon>
        <taxon>Bacillati</taxon>
        <taxon>Bacillota</taxon>
        <taxon>Negativicutes</taxon>
        <taxon>Selenomonadales</taxon>
        <taxon>Selenomonadaceae</taxon>
        <taxon>Anaerovibrio</taxon>
    </lineage>
</organism>
<proteinExistence type="predicted"/>
<feature type="domain" description="4Fe-4S ferredoxin-type" evidence="1">
    <location>
        <begin position="517"/>
        <end position="546"/>
    </location>
</feature>